<dbReference type="EMBL" id="HG810017">
    <property type="protein sequence ID" value="CDN36411.1"/>
    <property type="molecule type" value="Genomic_DNA"/>
</dbReference>
<dbReference type="AlphaFoldDB" id="W8YD96"/>
<evidence type="ECO:0000313" key="2">
    <source>
        <dbReference type="EMBL" id="CDN36411.1"/>
    </source>
</evidence>
<sequence length="265" mass="29846">MTVENTQINVKEMQGKLMEAHQIKNNLTGYMARDFIPQLRESRERINQDKTLSTQGKHEKREKHTLQREAALLTHIENEHKNYSAVLGEVITAAEDVLLKGVEAPSEREQALFDMDAKKAANGVMFAPTAKAKLVAIQKYAALAEQGQAYAQQIHANFTEMAAAAIQGAANPTDKLMLTKALGDINTKLENQTTSGEQKEFAKLLDSAKRMKGANFVNTIALERGLREVSKNTFEYANDRKTYMEKYNDQYQAYLKAHKFGHLIR</sequence>
<evidence type="ECO:0000256" key="1">
    <source>
        <dbReference type="SAM" id="MobiDB-lite"/>
    </source>
</evidence>
<accession>W8YD96</accession>
<reference evidence="2" key="1">
    <citation type="submission" date="2014-01" db="EMBL/GenBank/DDBJ databases">
        <title>Draft genome sequence of highly nematicidal Bacillus thuringiensis DB27.</title>
        <authorList>
            <person name="Iatsenko I."/>
            <person name="Pickard D."/>
            <person name="Corton C."/>
            <person name="Dougan G."/>
            <person name="Sommer R.J."/>
        </authorList>
    </citation>
    <scope>NUCLEOTIDE SEQUENCE [LARGE SCALE GENOMIC DNA]</scope>
    <source>
        <strain evidence="2">DB27</strain>
    </source>
</reference>
<dbReference type="RefSeq" id="WP_030026071.1">
    <property type="nucleotide sequence ID" value="NZ_HG810017.1"/>
</dbReference>
<gene>
    <name evidence="2" type="ORF">BTDB27_002753</name>
</gene>
<proteinExistence type="predicted"/>
<name>W8YD96_BACTU</name>
<dbReference type="Proteomes" id="UP000030682">
    <property type="component" value="Unassembled WGS sequence"/>
</dbReference>
<organism evidence="2">
    <name type="scientific">Bacillus thuringiensis DB27</name>
    <dbReference type="NCBI Taxonomy" id="1431339"/>
    <lineage>
        <taxon>Bacteria</taxon>
        <taxon>Bacillati</taxon>
        <taxon>Bacillota</taxon>
        <taxon>Bacilli</taxon>
        <taxon>Bacillales</taxon>
        <taxon>Bacillaceae</taxon>
        <taxon>Bacillus</taxon>
        <taxon>Bacillus cereus group</taxon>
    </lineage>
</organism>
<dbReference type="HOGENOM" id="CLU_091605_0_0_9"/>
<reference evidence="2" key="2">
    <citation type="submission" date="2014-01" db="EMBL/GenBank/DDBJ databases">
        <authorList>
            <person name="Aslett M."/>
        </authorList>
    </citation>
    <scope>NUCLEOTIDE SEQUENCE [LARGE SCALE GENOMIC DNA]</scope>
    <source>
        <strain evidence="2">DB27</strain>
    </source>
</reference>
<protein>
    <submittedName>
        <fullName evidence="2">Uncharacterized protein</fullName>
    </submittedName>
</protein>
<feature type="region of interest" description="Disordered" evidence="1">
    <location>
        <begin position="43"/>
        <end position="64"/>
    </location>
</feature>